<dbReference type="EMBL" id="CM047743">
    <property type="protein sequence ID" value="KAJ0029859.1"/>
    <property type="molecule type" value="Genomic_DNA"/>
</dbReference>
<comment type="caution">
    <text evidence="1">The sequence shown here is derived from an EMBL/GenBank/DDBJ whole genome shotgun (WGS) entry which is preliminary data.</text>
</comment>
<accession>A0ACC0Y4D9</accession>
<gene>
    <name evidence="1" type="ORF">Pint_13233</name>
</gene>
<keyword evidence="2" id="KW-1185">Reference proteome</keyword>
<name>A0ACC0Y4D9_9ROSI</name>
<sequence>MWKDLEERFSQGSAPRIYQMKTEMVNTLQQGMSVSAYYTKLKGIWDELNTYSQIPMCTYGSAQAFAVEREKEKVHQFLMGLNEKYNTHHDYLLLRQQHFFLATGTKSTTIAGKNSSKPKATNSSQRMEPVEGNTIPINGLTTEQYAQLISMLNLEKTHNSTANFPGKAALLSNCTIEWILDSDASDHMTCHASVIASPKAVPKTPEPNPSTDIDNSPSSLIPDPNPVQPQQLPPRTRKLPSHFRDFYVDLPGNNGSSPTSSNHTSSGYTAPLGLPDFVGKWELVSENSGVSAMHGILLPKIDKVLILSTTHGAHYIRRPHSGLKLGRSRRSRRKSQHCEISLYM</sequence>
<reference evidence="2" key="1">
    <citation type="journal article" date="2023" name="G3 (Bethesda)">
        <title>Genome assembly and association tests identify interacting loci associated with vigor, precocity, and sex in interspecific pistachio rootstocks.</title>
        <authorList>
            <person name="Palmer W."/>
            <person name="Jacygrad E."/>
            <person name="Sagayaradj S."/>
            <person name="Cavanaugh K."/>
            <person name="Han R."/>
            <person name="Bertier L."/>
            <person name="Beede B."/>
            <person name="Kafkas S."/>
            <person name="Golino D."/>
            <person name="Preece J."/>
            <person name="Michelmore R."/>
        </authorList>
    </citation>
    <scope>NUCLEOTIDE SEQUENCE [LARGE SCALE GENOMIC DNA]</scope>
</reference>
<protein>
    <submittedName>
        <fullName evidence="1">Uncharacterized protein</fullName>
    </submittedName>
</protein>
<evidence type="ECO:0000313" key="2">
    <source>
        <dbReference type="Proteomes" id="UP001163603"/>
    </source>
</evidence>
<evidence type="ECO:0000313" key="1">
    <source>
        <dbReference type="EMBL" id="KAJ0029859.1"/>
    </source>
</evidence>
<organism evidence="1 2">
    <name type="scientific">Pistacia integerrima</name>
    <dbReference type="NCBI Taxonomy" id="434235"/>
    <lineage>
        <taxon>Eukaryota</taxon>
        <taxon>Viridiplantae</taxon>
        <taxon>Streptophyta</taxon>
        <taxon>Embryophyta</taxon>
        <taxon>Tracheophyta</taxon>
        <taxon>Spermatophyta</taxon>
        <taxon>Magnoliopsida</taxon>
        <taxon>eudicotyledons</taxon>
        <taxon>Gunneridae</taxon>
        <taxon>Pentapetalae</taxon>
        <taxon>rosids</taxon>
        <taxon>malvids</taxon>
        <taxon>Sapindales</taxon>
        <taxon>Anacardiaceae</taxon>
        <taxon>Pistacia</taxon>
    </lineage>
</organism>
<proteinExistence type="predicted"/>
<dbReference type="Proteomes" id="UP001163603">
    <property type="component" value="Chromosome 8"/>
</dbReference>